<dbReference type="GO" id="GO:0003677">
    <property type="term" value="F:DNA binding"/>
    <property type="evidence" value="ECO:0007669"/>
    <property type="project" value="UniProtKB-KW"/>
</dbReference>
<dbReference type="WBParaSite" id="GPLIN_001126900">
    <property type="protein sequence ID" value="GPLIN_001126900"/>
    <property type="gene ID" value="GPLIN_001126900"/>
</dbReference>
<dbReference type="GO" id="GO:0004386">
    <property type="term" value="F:helicase activity"/>
    <property type="evidence" value="ECO:0007669"/>
    <property type="project" value="UniProtKB-KW"/>
</dbReference>
<evidence type="ECO:0000313" key="9">
    <source>
        <dbReference type="Proteomes" id="UP000050741"/>
    </source>
</evidence>
<dbReference type="GO" id="GO:0005634">
    <property type="term" value="C:nucleus"/>
    <property type="evidence" value="ECO:0007669"/>
    <property type="project" value="UniProtKB-SubCell"/>
</dbReference>
<dbReference type="InterPro" id="IPR049730">
    <property type="entry name" value="SNF2/RAD54-like_C"/>
</dbReference>
<reference evidence="10" key="2">
    <citation type="submission" date="2016-06" db="UniProtKB">
        <authorList>
            <consortium name="WormBaseParasite"/>
        </authorList>
    </citation>
    <scope>IDENTIFICATION</scope>
</reference>
<keyword evidence="3" id="KW-0547">Nucleotide-binding</keyword>
<keyword evidence="4" id="KW-0378">Hydrolase</keyword>
<evidence type="ECO:0000256" key="5">
    <source>
        <dbReference type="ARBA" id="ARBA00022806"/>
    </source>
</evidence>
<reference evidence="9" key="1">
    <citation type="submission" date="2014-05" db="EMBL/GenBank/DDBJ databases">
        <title>The genome and life-stage specific transcriptomes of Globodera pallida elucidate key aspects of plant parasitism by a cyst nematode.</title>
        <authorList>
            <person name="Cotton J.A."/>
            <person name="Lilley C.J."/>
            <person name="Jones L.M."/>
            <person name="Kikuchi T."/>
            <person name="Reid A.J."/>
            <person name="Thorpe P."/>
            <person name="Tsai I.J."/>
            <person name="Beasley H."/>
            <person name="Blok V."/>
            <person name="Cock P.J.A."/>
            <person name="Van den Akker S.E."/>
            <person name="Holroyd N."/>
            <person name="Hunt M."/>
            <person name="Mantelin S."/>
            <person name="Naghra H."/>
            <person name="Pain A."/>
            <person name="Palomares-Rius J.E."/>
            <person name="Zarowiecki M."/>
            <person name="Berriman M."/>
            <person name="Jones J.T."/>
            <person name="Urwin P.E."/>
        </authorList>
    </citation>
    <scope>NUCLEOTIDE SEQUENCE [LARGE SCALE GENOMIC DNA]</scope>
    <source>
        <strain evidence="9">Lindley</strain>
    </source>
</reference>
<evidence type="ECO:0000256" key="7">
    <source>
        <dbReference type="ARBA" id="ARBA00023125"/>
    </source>
</evidence>
<dbReference type="GO" id="GO:0005524">
    <property type="term" value="F:ATP binding"/>
    <property type="evidence" value="ECO:0007669"/>
    <property type="project" value="UniProtKB-KW"/>
</dbReference>
<dbReference type="PANTHER" id="PTHR45797:SF1">
    <property type="entry name" value="HELICASE ARIP4"/>
    <property type="match status" value="1"/>
</dbReference>
<evidence type="ECO:0000256" key="2">
    <source>
        <dbReference type="ARBA" id="ARBA00007025"/>
    </source>
</evidence>
<accession>A0A183CEG5</accession>
<dbReference type="PANTHER" id="PTHR45797">
    <property type="entry name" value="RAD54-LIKE"/>
    <property type="match status" value="1"/>
</dbReference>
<evidence type="ECO:0000256" key="6">
    <source>
        <dbReference type="ARBA" id="ARBA00022840"/>
    </source>
</evidence>
<keyword evidence="6" id="KW-0067">ATP-binding</keyword>
<proteinExistence type="inferred from homology"/>
<organism evidence="9 10">
    <name type="scientific">Globodera pallida</name>
    <name type="common">Potato cyst nematode worm</name>
    <name type="synonym">Heterodera pallida</name>
    <dbReference type="NCBI Taxonomy" id="36090"/>
    <lineage>
        <taxon>Eukaryota</taxon>
        <taxon>Metazoa</taxon>
        <taxon>Ecdysozoa</taxon>
        <taxon>Nematoda</taxon>
        <taxon>Chromadorea</taxon>
        <taxon>Rhabditida</taxon>
        <taxon>Tylenchina</taxon>
        <taxon>Tylenchomorpha</taxon>
        <taxon>Tylenchoidea</taxon>
        <taxon>Heteroderidae</taxon>
        <taxon>Heteroderinae</taxon>
        <taxon>Globodera</taxon>
    </lineage>
</organism>
<evidence type="ECO:0000256" key="8">
    <source>
        <dbReference type="ARBA" id="ARBA00023242"/>
    </source>
</evidence>
<dbReference type="Proteomes" id="UP000050741">
    <property type="component" value="Unassembled WGS sequence"/>
</dbReference>
<evidence type="ECO:0000256" key="4">
    <source>
        <dbReference type="ARBA" id="ARBA00022801"/>
    </source>
</evidence>
<evidence type="ECO:0000256" key="3">
    <source>
        <dbReference type="ARBA" id="ARBA00022741"/>
    </source>
</evidence>
<dbReference type="SUPFAM" id="SSF52540">
    <property type="entry name" value="P-loop containing nucleoside triphosphate hydrolases"/>
    <property type="match status" value="1"/>
</dbReference>
<protein>
    <submittedName>
        <fullName evidence="10">Helicase C-terminal domain-containing protein</fullName>
    </submittedName>
</protein>
<keyword evidence="7" id="KW-0238">DNA-binding</keyword>
<sequence>MIQVSANRVIIFDVSWNPVHDAQAVCRIYRYGQRRRTYIYRLIMSNCMEKQVFNRQLSKHGLQKRVVDEQLIEANVTTKEVENLMDYDESLDVVSAAHRLEREMGEATEELDDDLLKMLIQTFPHNFFELPFLHESMMVEQEQDLSAEEKLEAQLLYEREKRGFNFPPQSYSANAIQSLNPFATAFQRPWHSTPLPKHIELVSALEQQRKQQQTLASPVIIREQLTLPRVIPLIGEPTQHTLKAGDQITMFCSQKGVYFRTLDGIILDATKTQYGRIMIQRLREAPALVQRAIGPAEVIQIDD</sequence>
<dbReference type="AlphaFoldDB" id="A0A183CEG5"/>
<dbReference type="InterPro" id="IPR027417">
    <property type="entry name" value="P-loop_NTPase"/>
</dbReference>
<evidence type="ECO:0000313" key="10">
    <source>
        <dbReference type="WBParaSite" id="GPLIN_001126900"/>
    </source>
</evidence>
<keyword evidence="9" id="KW-1185">Reference proteome</keyword>
<comment type="subcellular location">
    <subcellularLocation>
        <location evidence="1">Nucleus</location>
    </subcellularLocation>
</comment>
<keyword evidence="5" id="KW-0347">Helicase</keyword>
<keyword evidence="8" id="KW-0539">Nucleus</keyword>
<dbReference type="GO" id="GO:0016887">
    <property type="term" value="F:ATP hydrolysis activity"/>
    <property type="evidence" value="ECO:0007669"/>
    <property type="project" value="InterPro"/>
</dbReference>
<name>A0A183CEG5_GLOPA</name>
<dbReference type="InterPro" id="IPR044574">
    <property type="entry name" value="ARIP4-like"/>
</dbReference>
<comment type="similarity">
    <text evidence="2">Belongs to the SNF2/RAD54 helicase family.</text>
</comment>
<dbReference type="CDD" id="cd18793">
    <property type="entry name" value="SF2_C_SNF"/>
    <property type="match status" value="1"/>
</dbReference>
<dbReference type="Gene3D" id="3.40.50.300">
    <property type="entry name" value="P-loop containing nucleotide triphosphate hydrolases"/>
    <property type="match status" value="1"/>
</dbReference>
<evidence type="ECO:0000256" key="1">
    <source>
        <dbReference type="ARBA" id="ARBA00004123"/>
    </source>
</evidence>